<dbReference type="PROSITE" id="PS50206">
    <property type="entry name" value="RHODANESE_3"/>
    <property type="match status" value="1"/>
</dbReference>
<feature type="region of interest" description="Disordered" evidence="2">
    <location>
        <begin position="313"/>
        <end position="341"/>
    </location>
</feature>
<dbReference type="Proteomes" id="UP000016960">
    <property type="component" value="Unassembled WGS sequence"/>
</dbReference>
<dbReference type="OrthoDB" id="9778326at2"/>
<dbReference type="GO" id="GO:0016740">
    <property type="term" value="F:transferase activity"/>
    <property type="evidence" value="ECO:0007669"/>
    <property type="project" value="UniProtKB-KW"/>
</dbReference>
<comment type="function">
    <text evidence="1">Catalyzes oxygen-dependent 5-hydroxyuridine (ho5U) modification at position 34 in tRNAs.</text>
</comment>
<name>U5DIS7_9CHRO</name>
<dbReference type="HAMAP" id="MF_00469">
    <property type="entry name" value="TrhO"/>
    <property type="match status" value="1"/>
</dbReference>
<dbReference type="EMBL" id="ASSJ01000047">
    <property type="protein sequence ID" value="ERN41571.1"/>
    <property type="molecule type" value="Genomic_DNA"/>
</dbReference>
<keyword evidence="1" id="KW-0819">tRNA processing</keyword>
<dbReference type="CDD" id="cd01518">
    <property type="entry name" value="RHOD_YceA"/>
    <property type="match status" value="1"/>
</dbReference>
<dbReference type="Pfam" id="PF17773">
    <property type="entry name" value="UPF0176_N"/>
    <property type="match status" value="1"/>
</dbReference>
<evidence type="ECO:0000259" key="3">
    <source>
        <dbReference type="PROSITE" id="PS50206"/>
    </source>
</evidence>
<dbReference type="eggNOG" id="COG1054">
    <property type="taxonomic scope" value="Bacteria"/>
</dbReference>
<feature type="domain" description="Rhodanese" evidence="3">
    <location>
        <begin position="143"/>
        <end position="237"/>
    </location>
</feature>
<dbReference type="Gene3D" id="3.30.70.100">
    <property type="match status" value="1"/>
</dbReference>
<comment type="catalytic activity">
    <reaction evidence="1">
        <text>uridine(34) in tRNA + AH2 + O2 = 5-hydroxyuridine(34) in tRNA + A + H2O</text>
        <dbReference type="Rhea" id="RHEA:64224"/>
        <dbReference type="Rhea" id="RHEA-COMP:11727"/>
        <dbReference type="Rhea" id="RHEA-COMP:13381"/>
        <dbReference type="ChEBI" id="CHEBI:13193"/>
        <dbReference type="ChEBI" id="CHEBI:15377"/>
        <dbReference type="ChEBI" id="CHEBI:15379"/>
        <dbReference type="ChEBI" id="CHEBI:17499"/>
        <dbReference type="ChEBI" id="CHEBI:65315"/>
        <dbReference type="ChEBI" id="CHEBI:136877"/>
    </reaction>
</comment>
<gene>
    <name evidence="1" type="primary">trhO</name>
    <name evidence="4" type="ORF">KR51_00017900</name>
</gene>
<keyword evidence="4" id="KW-0808">Transferase</keyword>
<dbReference type="PANTHER" id="PTHR43268">
    <property type="entry name" value="THIOSULFATE SULFURTRANSFERASE/RHODANESE-LIKE DOMAIN-CONTAINING PROTEIN 2"/>
    <property type="match status" value="1"/>
</dbReference>
<dbReference type="EC" id="1.14.-.-" evidence="1"/>
<keyword evidence="1" id="KW-0560">Oxidoreductase</keyword>
<organism evidence="4 5">
    <name type="scientific">Rubidibacter lacunae KORDI 51-2</name>
    <dbReference type="NCBI Taxonomy" id="582515"/>
    <lineage>
        <taxon>Bacteria</taxon>
        <taxon>Bacillati</taxon>
        <taxon>Cyanobacteriota</taxon>
        <taxon>Cyanophyceae</taxon>
        <taxon>Oscillatoriophycideae</taxon>
        <taxon>Chroococcales</taxon>
        <taxon>Aphanothecaceae</taxon>
        <taxon>Rubidibacter</taxon>
    </lineage>
</organism>
<keyword evidence="5" id="KW-1185">Reference proteome</keyword>
<dbReference type="PATRIC" id="fig|582515.4.peg.2031"/>
<dbReference type="Pfam" id="PF00581">
    <property type="entry name" value="Rhodanese"/>
    <property type="match status" value="1"/>
</dbReference>
<dbReference type="AlphaFoldDB" id="U5DIS7"/>
<dbReference type="FunCoup" id="U5DIS7">
    <property type="interactions" value="277"/>
</dbReference>
<sequence>MTAIDPGKDTPHPANASKRARGNIVIAAFYKFVRLSGCDEVRSRLLDFCKLQQLKGTILLASEGINGTVAGSSEAIAGLQEFLQTDERFAEIAFKLSYADETPFRRLYVRVRAEIVTLGLSDVDPLQLTGTRVAPEEWNTLLDDPETLAIDTRNQFEYEVGTFAGAISPQTDAFHEFPQFVRDRLDPQKHRKIAMFCTGGIRCEKASAYLLQQGFAAVYQLDGGILRYLEVTEPEQSRWDGECFVFDTRVSVDCDLNPGSYEQCFACRRPLSDAERQSDKYQPGLACPHCYDELTPEQRASFLERRRQVELAAQRDRDHVGADMSERKAEKQQQKASERQR</sequence>
<dbReference type="Gene3D" id="3.40.250.10">
    <property type="entry name" value="Rhodanese-like domain"/>
    <property type="match status" value="1"/>
</dbReference>
<dbReference type="InterPro" id="IPR036873">
    <property type="entry name" value="Rhodanese-like_dom_sf"/>
</dbReference>
<proteinExistence type="inferred from homology"/>
<dbReference type="InterPro" id="IPR020936">
    <property type="entry name" value="TrhO"/>
</dbReference>
<dbReference type="GO" id="GO:0006400">
    <property type="term" value="P:tRNA modification"/>
    <property type="evidence" value="ECO:0007669"/>
    <property type="project" value="UniProtKB-UniRule"/>
</dbReference>
<protein>
    <recommendedName>
        <fullName evidence="1">tRNA uridine(34) hydroxylase</fullName>
        <ecNumber evidence="1">1.14.-.-</ecNumber>
    </recommendedName>
    <alternativeName>
        <fullName evidence="1">tRNA hydroxylation protein O</fullName>
    </alternativeName>
</protein>
<comment type="caution">
    <text evidence="4">The sequence shown here is derived from an EMBL/GenBank/DDBJ whole genome shotgun (WGS) entry which is preliminary data.</text>
</comment>
<evidence type="ECO:0000256" key="2">
    <source>
        <dbReference type="SAM" id="MobiDB-lite"/>
    </source>
</evidence>
<dbReference type="InterPro" id="IPR040503">
    <property type="entry name" value="TRHO_N"/>
</dbReference>
<dbReference type="PANTHER" id="PTHR43268:SF3">
    <property type="entry name" value="RHODANESE-LIKE DOMAIN-CONTAINING PROTEIN 7-RELATED"/>
    <property type="match status" value="1"/>
</dbReference>
<evidence type="ECO:0000313" key="5">
    <source>
        <dbReference type="Proteomes" id="UP000016960"/>
    </source>
</evidence>
<comment type="similarity">
    <text evidence="1">Belongs to the TrhO family.</text>
</comment>
<dbReference type="STRING" id="582515.KR51_00017900"/>
<dbReference type="InterPro" id="IPR001763">
    <property type="entry name" value="Rhodanese-like_dom"/>
</dbReference>
<reference evidence="4 5" key="1">
    <citation type="submission" date="2013-05" db="EMBL/GenBank/DDBJ databases">
        <title>Draft genome sequence of Rubidibacter lacunae KORDI 51-2.</title>
        <authorList>
            <person name="Choi D.H."/>
            <person name="Noh J.H."/>
            <person name="Kwon K.-K."/>
            <person name="Lee J.-H."/>
            <person name="Ryu J.-Y."/>
        </authorList>
    </citation>
    <scope>NUCLEOTIDE SEQUENCE [LARGE SCALE GENOMIC DNA]</scope>
    <source>
        <strain evidence="4 5">KORDI 51-2</strain>
    </source>
</reference>
<dbReference type="NCBIfam" id="NF001136">
    <property type="entry name" value="PRK00142.1-4"/>
    <property type="match status" value="1"/>
</dbReference>
<accession>U5DIS7</accession>
<dbReference type="GO" id="GO:0016705">
    <property type="term" value="F:oxidoreductase activity, acting on paired donors, with incorporation or reduction of molecular oxygen"/>
    <property type="evidence" value="ECO:0007669"/>
    <property type="project" value="UniProtKB-UniRule"/>
</dbReference>
<dbReference type="SUPFAM" id="SSF52821">
    <property type="entry name" value="Rhodanese/Cell cycle control phosphatase"/>
    <property type="match status" value="1"/>
</dbReference>
<evidence type="ECO:0000313" key="4">
    <source>
        <dbReference type="EMBL" id="ERN41571.1"/>
    </source>
</evidence>
<dbReference type="InParanoid" id="U5DIS7"/>
<dbReference type="SMART" id="SM00450">
    <property type="entry name" value="RHOD"/>
    <property type="match status" value="1"/>
</dbReference>
<dbReference type="RefSeq" id="WP_022606624.1">
    <property type="nucleotide sequence ID" value="NZ_ASSJ01000047.1"/>
</dbReference>
<evidence type="ECO:0000256" key="1">
    <source>
        <dbReference type="HAMAP-Rule" id="MF_00469"/>
    </source>
</evidence>